<organism evidence="1 2">
    <name type="scientific">Caerostris darwini</name>
    <dbReference type="NCBI Taxonomy" id="1538125"/>
    <lineage>
        <taxon>Eukaryota</taxon>
        <taxon>Metazoa</taxon>
        <taxon>Ecdysozoa</taxon>
        <taxon>Arthropoda</taxon>
        <taxon>Chelicerata</taxon>
        <taxon>Arachnida</taxon>
        <taxon>Araneae</taxon>
        <taxon>Araneomorphae</taxon>
        <taxon>Entelegynae</taxon>
        <taxon>Araneoidea</taxon>
        <taxon>Araneidae</taxon>
        <taxon>Caerostris</taxon>
    </lineage>
</organism>
<evidence type="ECO:0008006" key="3">
    <source>
        <dbReference type="Google" id="ProtNLM"/>
    </source>
</evidence>
<evidence type="ECO:0000313" key="1">
    <source>
        <dbReference type="EMBL" id="GIY55879.1"/>
    </source>
</evidence>
<protein>
    <recommendedName>
        <fullName evidence="3">Ycf1</fullName>
    </recommendedName>
</protein>
<comment type="caution">
    <text evidence="1">The sequence shown here is derived from an EMBL/GenBank/DDBJ whole genome shotgun (WGS) entry which is preliminary data.</text>
</comment>
<accession>A0AAV4UDW7</accession>
<sequence>MIENYFSKQNIATQIDGKNNESNCIQIDDEAKRSALVYKPSFLSKQKKKVFYFTPQYFSRENPDFKDKVYTFQMRLQNEKYPDFHIDYDYHVITDSHENLSLNKNILRNGSLKHGNITDKLYSERFVMKSDDKNQQSVIPAKIHIFDILHHYLTFPFVVLNELYGLFKFIDVLNPEHKQDDSFSSDLNDMNLSNVDIYRMDDEIFEAFCLFQDEKREEHPRDFLLKSDKSEIPKIIEENKNNQDDFLTSQKFLNWRIHKIEGFSQCSTNGTDDRMNGTFTNPYLKNTEDDCKCLSKVRFKEKNSIISLILGKLKCTFTNFMQFFPRNKEKGSNYDNLKKKFDL</sequence>
<dbReference type="Proteomes" id="UP001054837">
    <property type="component" value="Unassembled WGS sequence"/>
</dbReference>
<dbReference type="AlphaFoldDB" id="A0AAV4UDW7"/>
<keyword evidence="2" id="KW-1185">Reference proteome</keyword>
<gene>
    <name evidence="1" type="ORF">CDAR_584891</name>
</gene>
<name>A0AAV4UDW7_9ARAC</name>
<proteinExistence type="predicted"/>
<dbReference type="EMBL" id="BPLQ01011132">
    <property type="protein sequence ID" value="GIY55879.1"/>
    <property type="molecule type" value="Genomic_DNA"/>
</dbReference>
<evidence type="ECO:0000313" key="2">
    <source>
        <dbReference type="Proteomes" id="UP001054837"/>
    </source>
</evidence>
<reference evidence="1 2" key="1">
    <citation type="submission" date="2021-06" db="EMBL/GenBank/DDBJ databases">
        <title>Caerostris darwini draft genome.</title>
        <authorList>
            <person name="Kono N."/>
            <person name="Arakawa K."/>
        </authorList>
    </citation>
    <scope>NUCLEOTIDE SEQUENCE [LARGE SCALE GENOMIC DNA]</scope>
</reference>